<dbReference type="SUPFAM" id="SSF49401">
    <property type="entry name" value="Bacterial adhesins"/>
    <property type="match status" value="1"/>
</dbReference>
<dbReference type="Pfam" id="PF00419">
    <property type="entry name" value="Fimbrial"/>
    <property type="match status" value="1"/>
</dbReference>
<feature type="signal peptide" evidence="5">
    <location>
        <begin position="1"/>
        <end position="25"/>
    </location>
</feature>
<evidence type="ECO:0000256" key="2">
    <source>
        <dbReference type="ARBA" id="ARBA00006671"/>
    </source>
</evidence>
<evidence type="ECO:0000256" key="3">
    <source>
        <dbReference type="ARBA" id="ARBA00022729"/>
    </source>
</evidence>
<proteinExistence type="inferred from homology"/>
<dbReference type="EMBL" id="CP015225">
    <property type="protein sequence ID" value="AMZ70279.1"/>
    <property type="molecule type" value="Genomic_DNA"/>
</dbReference>
<feature type="chain" id="PRO_5007812344" description="Fimbrial-type adhesion domain-containing protein" evidence="5">
    <location>
        <begin position="26"/>
        <end position="365"/>
    </location>
</feature>
<keyword evidence="3 5" id="KW-0732">Signal</keyword>
<reference evidence="8" key="1">
    <citation type="submission" date="2016-04" db="EMBL/GenBank/DDBJ databases">
        <authorList>
            <person name="Ray J."/>
            <person name="Price M."/>
            <person name="Deutschbauer A."/>
        </authorList>
    </citation>
    <scope>NUCLEOTIDE SEQUENCE [LARGE SCALE GENOMIC DNA]</scope>
    <source>
        <strain evidence="8">FW300-N2E2</strain>
    </source>
</reference>
<organism evidence="7 8">
    <name type="scientific">Pseudomonas fluorescens</name>
    <dbReference type="NCBI Taxonomy" id="294"/>
    <lineage>
        <taxon>Bacteria</taxon>
        <taxon>Pseudomonadati</taxon>
        <taxon>Pseudomonadota</taxon>
        <taxon>Gammaproteobacteria</taxon>
        <taxon>Pseudomonadales</taxon>
        <taxon>Pseudomonadaceae</taxon>
        <taxon>Pseudomonas</taxon>
    </lineage>
</organism>
<reference evidence="7 8" key="2">
    <citation type="journal article" date="2018" name="Nature">
        <title>Mutant phenotypes for thousands of bacterial genes of unknown function.</title>
        <authorList>
            <person name="Price M.N."/>
            <person name="Wetmore K.M."/>
            <person name="Waters R.J."/>
            <person name="Callaghan M."/>
            <person name="Ray J."/>
            <person name="Liu H."/>
            <person name="Kuehl J.V."/>
            <person name="Melnyk R.A."/>
            <person name="Lamson J.S."/>
            <person name="Suh Y."/>
            <person name="Carlson H.K."/>
            <person name="Esquivel Z."/>
            <person name="Sadeeshkumar H."/>
            <person name="Chakraborty R."/>
            <person name="Zane G.M."/>
            <person name="Rubin B.E."/>
            <person name="Wall J.D."/>
            <person name="Visel A."/>
            <person name="Bristow J."/>
            <person name="Blow M.J."/>
            <person name="Arkin A.P."/>
            <person name="Deutschbauer A.M."/>
        </authorList>
    </citation>
    <scope>NUCLEOTIDE SEQUENCE [LARGE SCALE GENOMIC DNA]</scope>
    <source>
        <strain evidence="7 8">FW300-N2E2</strain>
    </source>
</reference>
<dbReference type="InterPro" id="IPR000259">
    <property type="entry name" value="Adhesion_dom_fimbrial"/>
</dbReference>
<dbReference type="RefSeq" id="WP_063320903.1">
    <property type="nucleotide sequence ID" value="NZ_CP015225.1"/>
</dbReference>
<feature type="domain" description="Fimbrial-type adhesion" evidence="6">
    <location>
        <begin position="214"/>
        <end position="365"/>
    </location>
</feature>
<accession>A0A159ZU74</accession>
<evidence type="ECO:0000313" key="8">
    <source>
        <dbReference type="Proteomes" id="UP000076083"/>
    </source>
</evidence>
<dbReference type="Proteomes" id="UP000076083">
    <property type="component" value="Chromosome"/>
</dbReference>
<comment type="similarity">
    <text evidence="2">Belongs to the fimbrial protein family.</text>
</comment>
<evidence type="ECO:0000259" key="6">
    <source>
        <dbReference type="Pfam" id="PF00419"/>
    </source>
</evidence>
<sequence>MKQSTRLLLTSLVLVTGSPTSSAFAAADTCWWEAGSGPLNFQPQLGTLYVPRDAAVGSVIGTLNKHTFTSGGGSQLDCSVDTPGTILNFQAQPTAPLFAGQLPPVDGFDVNGKVFNTNIPGVGVLIRLDFPFDGSGNNTFIPIGGPTYRPIVPFDGYQDQITTFIRFTLRNLRTYTTLIKTGPIATGPNPLDGRELFSGTFTGVGKGFGVGPVGTVIQAHCGISGNPVSVNPVPLGTWDTSEFTGPGFGTTLAPFTITLSACEADPSDGNIAVATIKLDGVLGSVPVDENNGIFSLTADSGASGVGVQILRGDGLTPVALGMEVPLVPITSGTTVLDFNARFYQLAPHVGPGVAKGALNFTMTYK</sequence>
<dbReference type="InterPro" id="IPR008966">
    <property type="entry name" value="Adhesion_dom_sf"/>
</dbReference>
<evidence type="ECO:0000256" key="5">
    <source>
        <dbReference type="SAM" id="SignalP"/>
    </source>
</evidence>
<dbReference type="GO" id="GO:0009289">
    <property type="term" value="C:pilus"/>
    <property type="evidence" value="ECO:0007669"/>
    <property type="project" value="UniProtKB-SubCell"/>
</dbReference>
<gene>
    <name evidence="7" type="ORF">TK06_03870</name>
</gene>
<dbReference type="Gene3D" id="2.60.40.1090">
    <property type="entry name" value="Fimbrial-type adhesion domain"/>
    <property type="match status" value="1"/>
</dbReference>
<comment type="subcellular location">
    <subcellularLocation>
        <location evidence="1">Fimbrium</location>
    </subcellularLocation>
</comment>
<dbReference type="InterPro" id="IPR050263">
    <property type="entry name" value="Bact_Fimbrial_Adh_Pro"/>
</dbReference>
<name>A0A159ZU74_PSEFL</name>
<protein>
    <recommendedName>
        <fullName evidence="6">Fimbrial-type adhesion domain-containing protein</fullName>
    </recommendedName>
</protein>
<dbReference type="InterPro" id="IPR036937">
    <property type="entry name" value="Adhesion_dom_fimbrial_sf"/>
</dbReference>
<dbReference type="PANTHER" id="PTHR33420:SF3">
    <property type="entry name" value="FIMBRIAL SUBUNIT ELFA"/>
    <property type="match status" value="1"/>
</dbReference>
<dbReference type="GO" id="GO:0043709">
    <property type="term" value="P:cell adhesion involved in single-species biofilm formation"/>
    <property type="evidence" value="ECO:0007669"/>
    <property type="project" value="TreeGrafter"/>
</dbReference>
<evidence type="ECO:0000256" key="4">
    <source>
        <dbReference type="ARBA" id="ARBA00023263"/>
    </source>
</evidence>
<dbReference type="AlphaFoldDB" id="A0A159ZU74"/>
<keyword evidence="4" id="KW-0281">Fimbrium</keyword>
<dbReference type="PANTHER" id="PTHR33420">
    <property type="entry name" value="FIMBRIAL SUBUNIT ELFA-RELATED"/>
    <property type="match status" value="1"/>
</dbReference>
<evidence type="ECO:0000256" key="1">
    <source>
        <dbReference type="ARBA" id="ARBA00004561"/>
    </source>
</evidence>
<dbReference type="Gene3D" id="2.60.40.3310">
    <property type="match status" value="1"/>
</dbReference>
<evidence type="ECO:0000313" key="7">
    <source>
        <dbReference type="EMBL" id="AMZ70279.1"/>
    </source>
</evidence>